<protein>
    <submittedName>
        <fullName evidence="5">Allophanate hydrolase</fullName>
    </submittedName>
</protein>
<dbReference type="Pfam" id="PF02682">
    <property type="entry name" value="CT_C_D"/>
    <property type="match status" value="1"/>
</dbReference>
<dbReference type="AlphaFoldDB" id="A0A2N7K090"/>
<dbReference type="InterPro" id="IPR003833">
    <property type="entry name" value="CT_C_D"/>
</dbReference>
<proteinExistence type="predicted"/>
<dbReference type="OrthoDB" id="9778567at2"/>
<dbReference type="Gene3D" id="2.40.100.10">
    <property type="entry name" value="Cyclophilin-like"/>
    <property type="match status" value="1"/>
</dbReference>
<dbReference type="Proteomes" id="UP000235406">
    <property type="component" value="Unassembled WGS sequence"/>
</dbReference>
<dbReference type="InterPro" id="IPR010016">
    <property type="entry name" value="PxpB"/>
</dbReference>
<keyword evidence="1" id="KW-0547">Nucleotide-binding</keyword>
<dbReference type="PANTHER" id="PTHR34698:SF2">
    <property type="entry name" value="5-OXOPROLINASE SUBUNIT B"/>
    <property type="match status" value="1"/>
</dbReference>
<evidence type="ECO:0000256" key="3">
    <source>
        <dbReference type="ARBA" id="ARBA00022840"/>
    </source>
</evidence>
<keyword evidence="2 5" id="KW-0378">Hydrolase</keyword>
<gene>
    <name evidence="5" type="ORF">BCT49_12100</name>
</gene>
<keyword evidence="3" id="KW-0067">ATP-binding</keyword>
<dbReference type="RefSeq" id="WP_102436909.1">
    <property type="nucleotide sequence ID" value="NZ_CAWNVI010000146.1"/>
</dbReference>
<dbReference type="InterPro" id="IPR029000">
    <property type="entry name" value="Cyclophilin-like_dom_sf"/>
</dbReference>
<evidence type="ECO:0000313" key="6">
    <source>
        <dbReference type="Proteomes" id="UP000235406"/>
    </source>
</evidence>
<dbReference type="SUPFAM" id="SSF160467">
    <property type="entry name" value="PH0987 N-terminal domain-like"/>
    <property type="match status" value="1"/>
</dbReference>
<dbReference type="EMBL" id="MCZK01000146">
    <property type="protein sequence ID" value="PMM66440.1"/>
    <property type="molecule type" value="Genomic_DNA"/>
</dbReference>
<comment type="caution">
    <text evidence="5">The sequence shown here is derived from an EMBL/GenBank/DDBJ whole genome shotgun (WGS) entry which is preliminary data.</text>
</comment>
<sequence length="261" mass="28529">MKMNKIEFNIDPVAECSVLVTLKSAYSSNVTQSVERSSSADSSSADDSRYMAHFSEAIRQHFASVLMNVTPAYHTILVDYLPYRISEQQLVEQLNTVLTQSLSTLASNHSRSNVVELPAYYSKETALDLERYQDKGLSLDSVITHHTSQTYHVSAIGFIPGFAFMSDVVDELVLPRHATPRLSVPKGSIAIAGSKTAVYPSDAPGGWNIIGNCPLSLFDYDQLTNADITSQSLSLLNVGDSVQFKAITKKEFIELGGVLNG</sequence>
<evidence type="ECO:0000313" key="5">
    <source>
        <dbReference type="EMBL" id="PMM66440.1"/>
    </source>
</evidence>
<dbReference type="SUPFAM" id="SSF50891">
    <property type="entry name" value="Cyclophilin-like"/>
    <property type="match status" value="1"/>
</dbReference>
<reference evidence="6" key="1">
    <citation type="submission" date="2016-07" db="EMBL/GenBank/DDBJ databases">
        <title>Nontailed viruses are major unrecognized killers of bacteria in the ocean.</title>
        <authorList>
            <person name="Kauffman K."/>
            <person name="Hussain F."/>
            <person name="Yang J."/>
            <person name="Arevalo P."/>
            <person name="Brown J."/>
            <person name="Cutler M."/>
            <person name="Kelly L."/>
            <person name="Polz M.F."/>
        </authorList>
    </citation>
    <scope>NUCLEOTIDE SEQUENCE [LARGE SCALE GENOMIC DNA]</scope>
    <source>
        <strain evidence="6">10N.261.46.F8</strain>
    </source>
</reference>
<evidence type="ECO:0000259" key="4">
    <source>
        <dbReference type="SMART" id="SM00796"/>
    </source>
</evidence>
<dbReference type="GO" id="GO:0016787">
    <property type="term" value="F:hydrolase activity"/>
    <property type="evidence" value="ECO:0007669"/>
    <property type="project" value="UniProtKB-KW"/>
</dbReference>
<evidence type="ECO:0000256" key="1">
    <source>
        <dbReference type="ARBA" id="ARBA00022741"/>
    </source>
</evidence>
<accession>A0A2N7K090</accession>
<organism evidence="5 6">
    <name type="scientific">Vibrio lentus</name>
    <dbReference type="NCBI Taxonomy" id="136468"/>
    <lineage>
        <taxon>Bacteria</taxon>
        <taxon>Pseudomonadati</taxon>
        <taxon>Pseudomonadota</taxon>
        <taxon>Gammaproteobacteria</taxon>
        <taxon>Vibrionales</taxon>
        <taxon>Vibrionaceae</taxon>
        <taxon>Vibrio</taxon>
    </lineage>
</organism>
<name>A0A2N7K090_9VIBR</name>
<dbReference type="Gene3D" id="3.30.1360.40">
    <property type="match status" value="1"/>
</dbReference>
<feature type="domain" description="Carboxyltransferase" evidence="4">
    <location>
        <begin position="8"/>
        <end position="236"/>
    </location>
</feature>
<dbReference type="SMART" id="SM00796">
    <property type="entry name" value="AHS1"/>
    <property type="match status" value="1"/>
</dbReference>
<dbReference type="GO" id="GO:0005524">
    <property type="term" value="F:ATP binding"/>
    <property type="evidence" value="ECO:0007669"/>
    <property type="project" value="UniProtKB-KW"/>
</dbReference>
<evidence type="ECO:0000256" key="2">
    <source>
        <dbReference type="ARBA" id="ARBA00022801"/>
    </source>
</evidence>
<dbReference type="PANTHER" id="PTHR34698">
    <property type="entry name" value="5-OXOPROLINASE SUBUNIT B"/>
    <property type="match status" value="1"/>
</dbReference>